<keyword evidence="2" id="KW-1185">Reference proteome</keyword>
<reference evidence="1 2" key="1">
    <citation type="submission" date="2016-10" db="EMBL/GenBank/DDBJ databases">
        <authorList>
            <person name="de Groot N.N."/>
        </authorList>
    </citation>
    <scope>NUCLEOTIDE SEQUENCE [LARGE SCALE GENOMIC DNA]</scope>
    <source>
        <strain evidence="1 2">TC2-24</strain>
    </source>
</reference>
<protein>
    <submittedName>
        <fullName evidence="1">Uncharacterized protein</fullName>
    </submittedName>
</protein>
<evidence type="ECO:0000313" key="1">
    <source>
        <dbReference type="EMBL" id="SEW05445.1"/>
    </source>
</evidence>
<dbReference type="AlphaFoldDB" id="A0A1I0NWQ2"/>
<dbReference type="Proteomes" id="UP000199373">
    <property type="component" value="Unassembled WGS sequence"/>
</dbReference>
<name>A0A1I0NWQ2_9BACT</name>
<evidence type="ECO:0000313" key="2">
    <source>
        <dbReference type="Proteomes" id="UP000199373"/>
    </source>
</evidence>
<dbReference type="EMBL" id="FOIQ01000003">
    <property type="protein sequence ID" value="SEW05445.1"/>
    <property type="molecule type" value="Genomic_DNA"/>
</dbReference>
<organism evidence="1 2">
    <name type="scientific">Prevotella aff. ruminicola Tc2-24</name>
    <dbReference type="NCBI Taxonomy" id="81582"/>
    <lineage>
        <taxon>Bacteria</taxon>
        <taxon>Pseudomonadati</taxon>
        <taxon>Bacteroidota</taxon>
        <taxon>Bacteroidia</taxon>
        <taxon>Bacteroidales</taxon>
        <taxon>Prevotellaceae</taxon>
        <taxon>Prevotella</taxon>
    </lineage>
</organism>
<sequence length="234" mass="26654">MQTETRNEMLQRVAHELVAASSKSEGVVTEEQVVSLVERGLRALQADEADKLLTLANQAVVFSVQNRRPDVTEVRPQTLECDVVRFQNNKDKWVAFIGLLDGYPYEIFTGLQDDEEGIVLPKTVTKGKILKQINPDGTKRYDFQFENKRGYKTTVEGLSEKFNPEYWNYAKLISGVLRYRMPLEHVIRLVGSLSLKDESINTWKIGVERALKKYLPGVHDENEADLLSADPIEL</sequence>
<gene>
    <name evidence="1" type="ORF">SAMN04487850_1365</name>
</gene>
<accession>A0A1I0NWQ2</accession>
<proteinExistence type="predicted"/>